<dbReference type="SUPFAM" id="SSF53254">
    <property type="entry name" value="Phosphoglycerate mutase-like"/>
    <property type="match status" value="1"/>
</dbReference>
<name>H6L4Q8_SAPGL</name>
<dbReference type="CDD" id="cd07067">
    <property type="entry name" value="HP_PGM_like"/>
    <property type="match status" value="1"/>
</dbReference>
<dbReference type="EMBL" id="CP002831">
    <property type="protein sequence ID" value="AFC23982.1"/>
    <property type="molecule type" value="Genomic_DNA"/>
</dbReference>
<dbReference type="Gene3D" id="3.40.50.1240">
    <property type="entry name" value="Phosphoglycerate mutase-like"/>
    <property type="match status" value="1"/>
</dbReference>
<dbReference type="SMART" id="SM00855">
    <property type="entry name" value="PGAM"/>
    <property type="match status" value="1"/>
</dbReference>
<organism evidence="1 2">
    <name type="scientific">Saprospira grandis (strain Lewin)</name>
    <dbReference type="NCBI Taxonomy" id="984262"/>
    <lineage>
        <taxon>Bacteria</taxon>
        <taxon>Pseudomonadati</taxon>
        <taxon>Bacteroidota</taxon>
        <taxon>Saprospiria</taxon>
        <taxon>Saprospirales</taxon>
        <taxon>Saprospiraceae</taxon>
        <taxon>Saprospira</taxon>
    </lineage>
</organism>
<reference evidence="1 2" key="1">
    <citation type="journal article" date="2012" name="Stand. Genomic Sci.">
        <title>Complete genome sequencing and analysis of Saprospira grandis str. Lewin, a predatory marine bacterium.</title>
        <authorList>
            <person name="Saw J.H."/>
            <person name="Yuryev A."/>
            <person name="Kanbe M."/>
            <person name="Hou S."/>
            <person name="Young A.G."/>
            <person name="Aizawa S."/>
            <person name="Alam M."/>
        </authorList>
    </citation>
    <scope>NUCLEOTIDE SEQUENCE [LARGE SCALE GENOMIC DNA]</scope>
    <source>
        <strain evidence="1 2">Lewin</strain>
    </source>
</reference>
<proteinExistence type="predicted"/>
<evidence type="ECO:0000313" key="2">
    <source>
        <dbReference type="Proteomes" id="UP000007519"/>
    </source>
</evidence>
<keyword evidence="2" id="KW-1185">Reference proteome</keyword>
<gene>
    <name evidence="1" type="ordered locus">SGRA_1247</name>
</gene>
<dbReference type="RefSeq" id="WP_015691627.1">
    <property type="nucleotide sequence ID" value="NC_016940.1"/>
</dbReference>
<dbReference type="HOGENOM" id="CLU_1569602_0_0_10"/>
<dbReference type="OrthoDB" id="3296006at2"/>
<protein>
    <submittedName>
        <fullName evidence="1">Phosphoglycerate mutase family protein</fullName>
    </submittedName>
</protein>
<dbReference type="eggNOG" id="COG0406">
    <property type="taxonomic scope" value="Bacteria"/>
</dbReference>
<dbReference type="STRING" id="984262.SGRA_1247"/>
<sequence length="170" mass="19429">MKLYLVRHAQPAPKEYRGFPGPALGEKGKEQALAIAQYLAKKDIQAVYCSDYLRVGQTYAPYAQLVPALQPKVVQALREREKEIEPHESLEQRVQDWYRGEQQQLWARPTAIFSHCGPINMILEYLDPKKELLDYPYTCPYGCHTPLGSIWELEIGEAGGVEGGLWWNPK</sequence>
<dbReference type="Proteomes" id="UP000007519">
    <property type="component" value="Chromosome"/>
</dbReference>
<evidence type="ECO:0000313" key="1">
    <source>
        <dbReference type="EMBL" id="AFC23982.1"/>
    </source>
</evidence>
<dbReference type="AlphaFoldDB" id="H6L4Q8"/>
<dbReference type="InterPro" id="IPR029033">
    <property type="entry name" value="His_PPase_superfam"/>
</dbReference>
<dbReference type="KEGG" id="sgn:SGRA_1247"/>
<dbReference type="InterPro" id="IPR013078">
    <property type="entry name" value="His_Pase_superF_clade-1"/>
</dbReference>
<dbReference type="Pfam" id="PF00300">
    <property type="entry name" value="His_Phos_1"/>
    <property type="match status" value="1"/>
</dbReference>
<accession>H6L4Q8</accession>